<evidence type="ECO:0000259" key="7">
    <source>
        <dbReference type="Pfam" id="PF03168"/>
    </source>
</evidence>
<accession>A0AAD8S9U8</accession>
<feature type="domain" description="Late embryogenesis abundant protein LEA-2 subgroup" evidence="7">
    <location>
        <begin position="161"/>
        <end position="264"/>
    </location>
</feature>
<proteinExistence type="predicted"/>
<comment type="subcellular location">
    <subcellularLocation>
        <location evidence="1">Membrane</location>
        <topology evidence="1">Single-pass membrane protein</topology>
    </subcellularLocation>
</comment>
<gene>
    <name evidence="8" type="ORF">QYE76_064890</name>
</gene>
<evidence type="ECO:0000256" key="3">
    <source>
        <dbReference type="ARBA" id="ARBA00022989"/>
    </source>
</evidence>
<dbReference type="GO" id="GO:0098542">
    <property type="term" value="P:defense response to other organism"/>
    <property type="evidence" value="ECO:0007669"/>
    <property type="project" value="InterPro"/>
</dbReference>
<keyword evidence="9" id="KW-1185">Reference proteome</keyword>
<dbReference type="Proteomes" id="UP001231189">
    <property type="component" value="Unassembled WGS sequence"/>
</dbReference>
<dbReference type="GO" id="GO:0009506">
    <property type="term" value="C:plasmodesma"/>
    <property type="evidence" value="ECO:0007669"/>
    <property type="project" value="TreeGrafter"/>
</dbReference>
<dbReference type="PANTHER" id="PTHR31415:SF166">
    <property type="entry name" value="LATE EMBRYOGENESIS ABUNDANT (LEA) HYDROXYPROLINE-RICH GLYCOPROTEIN FAMILY"/>
    <property type="match status" value="1"/>
</dbReference>
<evidence type="ECO:0000256" key="2">
    <source>
        <dbReference type="ARBA" id="ARBA00022692"/>
    </source>
</evidence>
<dbReference type="EMBL" id="JAUUTY010000004">
    <property type="protein sequence ID" value="KAK1647085.1"/>
    <property type="molecule type" value="Genomic_DNA"/>
</dbReference>
<name>A0AAD8S9U8_LOLMU</name>
<protein>
    <recommendedName>
        <fullName evidence="7">Late embryogenesis abundant protein LEA-2 subgroup domain-containing protein</fullName>
    </recommendedName>
</protein>
<feature type="region of interest" description="Disordered" evidence="5">
    <location>
        <begin position="66"/>
        <end position="89"/>
    </location>
</feature>
<dbReference type="PANTHER" id="PTHR31415">
    <property type="entry name" value="OS05G0367900 PROTEIN"/>
    <property type="match status" value="1"/>
</dbReference>
<evidence type="ECO:0000256" key="6">
    <source>
        <dbReference type="SAM" id="Phobius"/>
    </source>
</evidence>
<sequence>MITSHNLCPTHKHKKKRKATTLHDPIYFSFISEMTTQLGEADLFTLLERPPHFSPTLPLLSSALTSHASQKQDKKKSSPGAMGKDCGNHGEDNVRRACRRVFAFLFFLALVVGFIVLIVYLVLRPTHPRFFLQDASLQQLDALTANSSAAAGILSTTLQVTIASRNPNDRVGVYYDRLDVYASYKYQQITLASALPPVYQGHGDVEVWSPVLTGPGVPFAPYLASSLATDVQGGTLVLQVKIDGRVRWKVGSWISGHYHIFVTCPAYLTNVGGNGAPGASGLRFQSATYCRVEV</sequence>
<comment type="caution">
    <text evidence="8">The sequence shown here is derived from an EMBL/GenBank/DDBJ whole genome shotgun (WGS) entry which is preliminary data.</text>
</comment>
<feature type="transmembrane region" description="Helical" evidence="6">
    <location>
        <begin position="101"/>
        <end position="123"/>
    </location>
</feature>
<evidence type="ECO:0000256" key="5">
    <source>
        <dbReference type="SAM" id="MobiDB-lite"/>
    </source>
</evidence>
<evidence type="ECO:0000313" key="8">
    <source>
        <dbReference type="EMBL" id="KAK1647085.1"/>
    </source>
</evidence>
<dbReference type="InterPro" id="IPR044839">
    <property type="entry name" value="NDR1-like"/>
</dbReference>
<dbReference type="GO" id="GO:0005886">
    <property type="term" value="C:plasma membrane"/>
    <property type="evidence" value="ECO:0007669"/>
    <property type="project" value="TreeGrafter"/>
</dbReference>
<evidence type="ECO:0000256" key="1">
    <source>
        <dbReference type="ARBA" id="ARBA00004167"/>
    </source>
</evidence>
<keyword evidence="4 6" id="KW-0472">Membrane</keyword>
<dbReference type="Pfam" id="PF03168">
    <property type="entry name" value="LEA_2"/>
    <property type="match status" value="1"/>
</dbReference>
<organism evidence="8 9">
    <name type="scientific">Lolium multiflorum</name>
    <name type="common">Italian ryegrass</name>
    <name type="synonym">Lolium perenne subsp. multiflorum</name>
    <dbReference type="NCBI Taxonomy" id="4521"/>
    <lineage>
        <taxon>Eukaryota</taxon>
        <taxon>Viridiplantae</taxon>
        <taxon>Streptophyta</taxon>
        <taxon>Embryophyta</taxon>
        <taxon>Tracheophyta</taxon>
        <taxon>Spermatophyta</taxon>
        <taxon>Magnoliopsida</taxon>
        <taxon>Liliopsida</taxon>
        <taxon>Poales</taxon>
        <taxon>Poaceae</taxon>
        <taxon>BOP clade</taxon>
        <taxon>Pooideae</taxon>
        <taxon>Poodae</taxon>
        <taxon>Poeae</taxon>
        <taxon>Poeae Chloroplast Group 2 (Poeae type)</taxon>
        <taxon>Loliodinae</taxon>
        <taxon>Loliinae</taxon>
        <taxon>Lolium</taxon>
    </lineage>
</organism>
<dbReference type="InterPro" id="IPR004864">
    <property type="entry name" value="LEA_2"/>
</dbReference>
<keyword evidence="3 6" id="KW-1133">Transmembrane helix</keyword>
<reference evidence="8" key="1">
    <citation type="submission" date="2023-07" db="EMBL/GenBank/DDBJ databases">
        <title>A chromosome-level genome assembly of Lolium multiflorum.</title>
        <authorList>
            <person name="Chen Y."/>
            <person name="Copetti D."/>
            <person name="Kolliker R."/>
            <person name="Studer B."/>
        </authorList>
    </citation>
    <scope>NUCLEOTIDE SEQUENCE</scope>
    <source>
        <strain evidence="8">02402/16</strain>
        <tissue evidence="8">Leaf</tissue>
    </source>
</reference>
<evidence type="ECO:0000313" key="9">
    <source>
        <dbReference type="Proteomes" id="UP001231189"/>
    </source>
</evidence>
<keyword evidence="2 6" id="KW-0812">Transmembrane</keyword>
<evidence type="ECO:0000256" key="4">
    <source>
        <dbReference type="ARBA" id="ARBA00023136"/>
    </source>
</evidence>
<dbReference type="AlphaFoldDB" id="A0AAD8S9U8"/>